<proteinExistence type="predicted"/>
<keyword evidence="2" id="KW-1185">Reference proteome</keyword>
<dbReference type="HOGENOM" id="CLU_844349_0_0_6"/>
<dbReference type="RefSeq" id="WP_015447814.1">
    <property type="nucleotide sequence ID" value="NC_020541.1"/>
</dbReference>
<dbReference type="STRING" id="666685.R2APBS1_1966"/>
<evidence type="ECO:0000313" key="2">
    <source>
        <dbReference type="Proteomes" id="UP000011859"/>
    </source>
</evidence>
<dbReference type="GeneID" id="72428700"/>
<accession>M4NEB8</accession>
<dbReference type="EMBL" id="CP003470">
    <property type="protein sequence ID" value="AGG89089.1"/>
    <property type="molecule type" value="Genomic_DNA"/>
</dbReference>
<sequence>MADYLYRYDSLADLRKQGADNVLRARRIRTQTNNPFAHHQLEHALAAAPPGHGVFRISMWRTLADARCDLQLPVALGWSEAISTPVLQRVRADHPFLASMQRGDDEYLPGSAWLYWRTDPLDGDADWSATGIPHADIEVLDPDGTWHPFPCASFQENDIPPGWDEHELDLTDIGRRRFHFVARTLQAAQSNGGDDDWLLVRQRAGGEARPDFQLLNEDFHVPLVASLLQSRPHLRTTGRLVVAVESGSSVHAVELVLHRLAAPPRLASRLRAWLQGSLPSARQHIALADARVVEAALVERLYTAAGCASALAGDRRWEYSQSMLDALPA</sequence>
<protein>
    <submittedName>
        <fullName evidence="1">Uncharacterized protein</fullName>
    </submittedName>
</protein>
<gene>
    <name evidence="1" type="ORF">R2APBS1_1966</name>
</gene>
<dbReference type="OrthoDB" id="9147412at2"/>
<name>M4NEB8_9GAMM</name>
<organism evidence="1 2">
    <name type="scientific">Rhodanobacter denitrificans</name>
    <dbReference type="NCBI Taxonomy" id="666685"/>
    <lineage>
        <taxon>Bacteria</taxon>
        <taxon>Pseudomonadati</taxon>
        <taxon>Pseudomonadota</taxon>
        <taxon>Gammaproteobacteria</taxon>
        <taxon>Lysobacterales</taxon>
        <taxon>Rhodanobacteraceae</taxon>
        <taxon>Rhodanobacter</taxon>
    </lineage>
</organism>
<dbReference type="AlphaFoldDB" id="M4NEB8"/>
<evidence type="ECO:0000313" key="1">
    <source>
        <dbReference type="EMBL" id="AGG89089.1"/>
    </source>
</evidence>
<reference evidence="1 2" key="1">
    <citation type="submission" date="2012-04" db="EMBL/GenBank/DDBJ databases">
        <title>Complete genome of Rhodanobacter sp. 2APBS1.</title>
        <authorList>
            <consortium name="US DOE Joint Genome Institute"/>
            <person name="Huntemann M."/>
            <person name="Wei C.-L."/>
            <person name="Han J."/>
            <person name="Detter J.C."/>
            <person name="Han C."/>
            <person name="Tapia R."/>
            <person name="Munk A.C.C."/>
            <person name="Chen A."/>
            <person name="Krypides N."/>
            <person name="Mavromatis K."/>
            <person name="Markowitz V."/>
            <person name="Szeto E."/>
            <person name="Ivanova N."/>
            <person name="Mikhailova N."/>
            <person name="Ovchinnikova G."/>
            <person name="Pagani I."/>
            <person name="Pati A."/>
            <person name="Goodwin L."/>
            <person name="Peters L."/>
            <person name="Pitluck S."/>
            <person name="Woyke T."/>
            <person name="Prakash O."/>
            <person name="Elkins J."/>
            <person name="Brown S."/>
            <person name="Palumbo A."/>
            <person name="Hemme C."/>
            <person name="Zhou J."/>
            <person name="Watson D."/>
            <person name="Jardine P."/>
            <person name="Kostka J."/>
            <person name="Green S."/>
        </authorList>
    </citation>
    <scope>NUCLEOTIDE SEQUENCE [LARGE SCALE GENOMIC DNA]</scope>
    <source>
        <strain evidence="1 2">2APBS1</strain>
    </source>
</reference>
<dbReference type="KEGG" id="rhd:R2APBS1_1966"/>
<dbReference type="Proteomes" id="UP000011859">
    <property type="component" value="Chromosome"/>
</dbReference>